<feature type="compositionally biased region" description="Gly residues" evidence="1">
    <location>
        <begin position="41"/>
        <end position="51"/>
    </location>
</feature>
<comment type="caution">
    <text evidence="2">The sequence shown here is derived from an EMBL/GenBank/DDBJ whole genome shotgun (WGS) entry which is preliminary data.</text>
</comment>
<sequence length="229" mass="22907">MPSQNTTGNTTAANGAPSTASGSGGQGTTAGTTTGITNGSDGNGTGGNGGNSAGNGSGWVLSAPKSVFGFAQIQPQAASLAKIQSGLATTAGELGVSGSQVIAVYDDPTHDVYVIFAGYNGSGFDPGKLKPVFSAGPKYTTDGTGDHLVENHVLYDPGTHGGSAGCTSTMVQSGGLAAESTACVWMTATTMGSVTYYPKPDQQKMVFGTGPEVMGKVMQQLRDQVEHKS</sequence>
<evidence type="ECO:0000313" key="3">
    <source>
        <dbReference type="Proteomes" id="UP000730482"/>
    </source>
</evidence>
<dbReference type="Proteomes" id="UP000730482">
    <property type="component" value="Unassembled WGS sequence"/>
</dbReference>
<evidence type="ECO:0000256" key="1">
    <source>
        <dbReference type="SAM" id="MobiDB-lite"/>
    </source>
</evidence>
<proteinExistence type="predicted"/>
<dbReference type="RefSeq" id="WP_212019382.1">
    <property type="nucleotide sequence ID" value="NZ_JAAFYZ010000233.1"/>
</dbReference>
<gene>
    <name evidence="2" type="ORF">KGQ19_40390</name>
</gene>
<accession>A0ABS5L493</accession>
<evidence type="ECO:0000313" key="2">
    <source>
        <dbReference type="EMBL" id="MBS2553132.1"/>
    </source>
</evidence>
<dbReference type="EMBL" id="JAAFYZ010000233">
    <property type="protein sequence ID" value="MBS2553132.1"/>
    <property type="molecule type" value="Genomic_DNA"/>
</dbReference>
<organism evidence="2 3">
    <name type="scientific">Catenulispora pinistramenti</name>
    <dbReference type="NCBI Taxonomy" id="2705254"/>
    <lineage>
        <taxon>Bacteria</taxon>
        <taxon>Bacillati</taxon>
        <taxon>Actinomycetota</taxon>
        <taxon>Actinomycetes</taxon>
        <taxon>Catenulisporales</taxon>
        <taxon>Catenulisporaceae</taxon>
        <taxon>Catenulispora</taxon>
    </lineage>
</organism>
<reference evidence="2 3" key="1">
    <citation type="submission" date="2020-02" db="EMBL/GenBank/DDBJ databases">
        <title>Acidophilic actinobacteria isolated from forest soil.</title>
        <authorList>
            <person name="Golinska P."/>
        </authorList>
    </citation>
    <scope>NUCLEOTIDE SEQUENCE [LARGE SCALE GENOMIC DNA]</scope>
    <source>
        <strain evidence="2 3">NL8</strain>
    </source>
</reference>
<keyword evidence="3" id="KW-1185">Reference proteome</keyword>
<feature type="region of interest" description="Disordered" evidence="1">
    <location>
        <begin position="1"/>
        <end position="51"/>
    </location>
</feature>
<name>A0ABS5L493_9ACTN</name>
<evidence type="ECO:0008006" key="4">
    <source>
        <dbReference type="Google" id="ProtNLM"/>
    </source>
</evidence>
<feature type="compositionally biased region" description="Low complexity" evidence="1">
    <location>
        <begin position="1"/>
        <end position="21"/>
    </location>
</feature>
<protein>
    <recommendedName>
        <fullName evidence="4">Lipoprotein</fullName>
    </recommendedName>
</protein>
<feature type="compositionally biased region" description="Low complexity" evidence="1">
    <location>
        <begin position="29"/>
        <end position="40"/>
    </location>
</feature>